<proteinExistence type="predicted"/>
<protein>
    <submittedName>
        <fullName evidence="1">Uncharacterized protein</fullName>
    </submittedName>
</protein>
<gene>
    <name evidence="1" type="ORF">A2482_01940</name>
</gene>
<dbReference type="EMBL" id="MFGM01000053">
    <property type="protein sequence ID" value="OGF35292.1"/>
    <property type="molecule type" value="Genomic_DNA"/>
</dbReference>
<sequence length="115" mass="13061">MALTADGKDIVCCEEVVVIDGHNAIIFPPAVFAENKILANPTKHRFSYDQPMKAETLRLWLSSLVNNGRLEQSGRGQFFAEYRMPNKLDKTRFITDIRYCPDQLPEGGVKIDLDF</sequence>
<dbReference type="AlphaFoldDB" id="A0A1F5T8M7"/>
<evidence type="ECO:0000313" key="2">
    <source>
        <dbReference type="Proteomes" id="UP000178656"/>
    </source>
</evidence>
<evidence type="ECO:0000313" key="1">
    <source>
        <dbReference type="EMBL" id="OGF35292.1"/>
    </source>
</evidence>
<name>A0A1F5T8M7_9BACT</name>
<organism evidence="1 2">
    <name type="scientific">Candidatus Falkowbacteria bacterium RIFOXYC2_FULL_48_21</name>
    <dbReference type="NCBI Taxonomy" id="1798005"/>
    <lineage>
        <taxon>Bacteria</taxon>
        <taxon>Candidatus Falkowiibacteriota</taxon>
    </lineage>
</organism>
<reference evidence="1 2" key="1">
    <citation type="journal article" date="2016" name="Nat. Commun.">
        <title>Thousands of microbial genomes shed light on interconnected biogeochemical processes in an aquifer system.</title>
        <authorList>
            <person name="Anantharaman K."/>
            <person name="Brown C.T."/>
            <person name="Hug L.A."/>
            <person name="Sharon I."/>
            <person name="Castelle C.J."/>
            <person name="Probst A.J."/>
            <person name="Thomas B.C."/>
            <person name="Singh A."/>
            <person name="Wilkins M.J."/>
            <person name="Karaoz U."/>
            <person name="Brodie E.L."/>
            <person name="Williams K.H."/>
            <person name="Hubbard S.S."/>
            <person name="Banfield J.F."/>
        </authorList>
    </citation>
    <scope>NUCLEOTIDE SEQUENCE [LARGE SCALE GENOMIC DNA]</scope>
</reference>
<comment type="caution">
    <text evidence="1">The sequence shown here is derived from an EMBL/GenBank/DDBJ whole genome shotgun (WGS) entry which is preliminary data.</text>
</comment>
<accession>A0A1F5T8M7</accession>
<dbReference type="Proteomes" id="UP000178656">
    <property type="component" value="Unassembled WGS sequence"/>
</dbReference>